<reference evidence="3" key="1">
    <citation type="submission" date="2024-04" db="EMBL/GenBank/DDBJ databases">
        <title>Salinicola lusitanus LLJ914,a marine bacterium isolated from the Okinawa Trough.</title>
        <authorList>
            <person name="Li J."/>
        </authorList>
    </citation>
    <scope>NUCLEOTIDE SEQUENCE [LARGE SCALE GENOMIC DNA]</scope>
</reference>
<name>A0AAW0Q161_9GOBI</name>
<dbReference type="Proteomes" id="UP001460270">
    <property type="component" value="Unassembled WGS sequence"/>
</dbReference>
<dbReference type="EMBL" id="JBBPFD010000002">
    <property type="protein sequence ID" value="KAK7938332.1"/>
    <property type="molecule type" value="Genomic_DNA"/>
</dbReference>
<evidence type="ECO:0000313" key="2">
    <source>
        <dbReference type="EMBL" id="KAK7938332.1"/>
    </source>
</evidence>
<evidence type="ECO:0000313" key="3">
    <source>
        <dbReference type="Proteomes" id="UP001460270"/>
    </source>
</evidence>
<sequence>MRTLDSGIGTIPLPESCSFFSSILHLLPKSSSTPEQALSPSVPGCSSPLPRWRVPSGVPSSLSDSSVPLLQSVPFPSVAFLQPAPLPSDPRVTAVCEPHSRLPRPQSEGFSTGGGGIYRCEISECQASRSQQNNKHGDAGRRRRHGTKEDELCQIQTTAHFKSTERTEPTSARQLVCPEADPTTEDDISPCHTEDLCISRFIAKV</sequence>
<accession>A0AAW0Q161</accession>
<gene>
    <name evidence="2" type="ORF">WMY93_001658</name>
</gene>
<dbReference type="AlphaFoldDB" id="A0AAW0Q161"/>
<evidence type="ECO:0000256" key="1">
    <source>
        <dbReference type="SAM" id="MobiDB-lite"/>
    </source>
</evidence>
<organism evidence="2 3">
    <name type="scientific">Mugilogobius chulae</name>
    <name type="common">yellowstripe goby</name>
    <dbReference type="NCBI Taxonomy" id="88201"/>
    <lineage>
        <taxon>Eukaryota</taxon>
        <taxon>Metazoa</taxon>
        <taxon>Chordata</taxon>
        <taxon>Craniata</taxon>
        <taxon>Vertebrata</taxon>
        <taxon>Euteleostomi</taxon>
        <taxon>Actinopterygii</taxon>
        <taxon>Neopterygii</taxon>
        <taxon>Teleostei</taxon>
        <taxon>Neoteleostei</taxon>
        <taxon>Acanthomorphata</taxon>
        <taxon>Gobiaria</taxon>
        <taxon>Gobiiformes</taxon>
        <taxon>Gobioidei</taxon>
        <taxon>Gobiidae</taxon>
        <taxon>Gobionellinae</taxon>
        <taxon>Mugilogobius</taxon>
    </lineage>
</organism>
<feature type="region of interest" description="Disordered" evidence="1">
    <location>
        <begin position="129"/>
        <end position="150"/>
    </location>
</feature>
<protein>
    <submittedName>
        <fullName evidence="2">Uncharacterized protein</fullName>
    </submittedName>
</protein>
<keyword evidence="3" id="KW-1185">Reference proteome</keyword>
<comment type="caution">
    <text evidence="2">The sequence shown here is derived from an EMBL/GenBank/DDBJ whole genome shotgun (WGS) entry which is preliminary data.</text>
</comment>
<proteinExistence type="predicted"/>